<proteinExistence type="predicted"/>
<organism evidence="1 2">
    <name type="scientific">Periplaneta americana</name>
    <name type="common">American cockroach</name>
    <name type="synonym">Blatta americana</name>
    <dbReference type="NCBI Taxonomy" id="6978"/>
    <lineage>
        <taxon>Eukaryota</taxon>
        <taxon>Metazoa</taxon>
        <taxon>Ecdysozoa</taxon>
        <taxon>Arthropoda</taxon>
        <taxon>Hexapoda</taxon>
        <taxon>Insecta</taxon>
        <taxon>Pterygota</taxon>
        <taxon>Neoptera</taxon>
        <taxon>Polyneoptera</taxon>
        <taxon>Dictyoptera</taxon>
        <taxon>Blattodea</taxon>
        <taxon>Blattoidea</taxon>
        <taxon>Blattidae</taxon>
        <taxon>Blattinae</taxon>
        <taxon>Periplaneta</taxon>
    </lineage>
</organism>
<dbReference type="EMBL" id="JAJSOF020000019">
    <property type="protein sequence ID" value="KAJ4438929.1"/>
    <property type="molecule type" value="Genomic_DNA"/>
</dbReference>
<comment type="caution">
    <text evidence="1">The sequence shown here is derived from an EMBL/GenBank/DDBJ whole genome shotgun (WGS) entry which is preliminary data.</text>
</comment>
<gene>
    <name evidence="1" type="ORF">ANN_14883</name>
</gene>
<evidence type="ECO:0000313" key="2">
    <source>
        <dbReference type="Proteomes" id="UP001148838"/>
    </source>
</evidence>
<evidence type="ECO:0000313" key="1">
    <source>
        <dbReference type="EMBL" id="KAJ4438929.1"/>
    </source>
</evidence>
<sequence>MIDDIKIDGSYSETKKKPTWLTCFGLLLASFRIRKKANKRPKHVNQNAFGNKLRKGRSFKNGTITSKSKQERRNFAKYNVKYHSIRKIFVAKRDEVTGEWKKLHNAELHALYSSPDIITNIKSRCLRWAGHVAYMDESYVFPNSSHSCHYRRYRTYRELTYSTVRCYFWNSREGRSTFTALSSSCARRLVALRNTPSLFSPPRDVTQCSVEPVRSAFMRDAGLHDIRYCNSVQDIPDELYRNRFGKKRYLRSRYRSLDSDKETVPGRGA</sequence>
<name>A0ABQ8SXH5_PERAM</name>
<dbReference type="Proteomes" id="UP001148838">
    <property type="component" value="Unassembled WGS sequence"/>
</dbReference>
<reference evidence="1 2" key="1">
    <citation type="journal article" date="2022" name="Allergy">
        <title>Genome assembly and annotation of Periplaneta americana reveal a comprehensive cockroach allergen profile.</title>
        <authorList>
            <person name="Wang L."/>
            <person name="Xiong Q."/>
            <person name="Saelim N."/>
            <person name="Wang L."/>
            <person name="Nong W."/>
            <person name="Wan A.T."/>
            <person name="Shi M."/>
            <person name="Liu X."/>
            <person name="Cao Q."/>
            <person name="Hui J.H.L."/>
            <person name="Sookrung N."/>
            <person name="Leung T.F."/>
            <person name="Tungtrongchitr A."/>
            <person name="Tsui S.K.W."/>
        </authorList>
    </citation>
    <scope>NUCLEOTIDE SEQUENCE [LARGE SCALE GENOMIC DNA]</scope>
    <source>
        <strain evidence="1">PWHHKU_190912</strain>
    </source>
</reference>
<keyword evidence="2" id="KW-1185">Reference proteome</keyword>
<accession>A0ABQ8SXH5</accession>
<protein>
    <submittedName>
        <fullName evidence="1">Uncharacterized protein</fullName>
    </submittedName>
</protein>